<name>A0A6M3KT96_9ZZZZ</name>
<protein>
    <submittedName>
        <fullName evidence="1">Uncharacterized protein</fullName>
    </submittedName>
</protein>
<organism evidence="1">
    <name type="scientific">viral metagenome</name>
    <dbReference type="NCBI Taxonomy" id="1070528"/>
    <lineage>
        <taxon>unclassified sequences</taxon>
        <taxon>metagenomes</taxon>
        <taxon>organismal metagenomes</taxon>
    </lineage>
</organism>
<proteinExistence type="predicted"/>
<dbReference type="AlphaFoldDB" id="A0A6M3KT96"/>
<sequence length="278" mass="31360">MSILTLAHFRTLTNTTAADGFDAYITSLLPVVQSQVEYYCDRHFDASYYKQWFKFTPCRRVLLPEYPVNTIVFIGSPVTAANITIDSAFDYTIQVKTDRVTVIDVTNINYAATDYLFADNTTLTALKTEIEDDYPAITVAIVSGYETTSSNMLRPCVGLTWTIATRVDCHALIEDGTERTLKFAEDSVFSYNIDFYFPENLYIIWNAGYTNADMPDALQNVCANIIKDMLAKSKLPDIGLIKSQTITNYSITYADTLLLKNILDGYADSLWPFVKKQT</sequence>
<evidence type="ECO:0000313" key="1">
    <source>
        <dbReference type="EMBL" id="QJA85100.1"/>
    </source>
</evidence>
<reference evidence="1" key="1">
    <citation type="submission" date="2020-03" db="EMBL/GenBank/DDBJ databases">
        <title>The deep terrestrial virosphere.</title>
        <authorList>
            <person name="Holmfeldt K."/>
            <person name="Nilsson E."/>
            <person name="Simone D."/>
            <person name="Lopez-Fernandez M."/>
            <person name="Wu X."/>
            <person name="de Brujin I."/>
            <person name="Lundin D."/>
            <person name="Andersson A."/>
            <person name="Bertilsson S."/>
            <person name="Dopson M."/>
        </authorList>
    </citation>
    <scope>NUCLEOTIDE SEQUENCE</scope>
    <source>
        <strain evidence="1">MM415B02274</strain>
    </source>
</reference>
<accession>A0A6M3KT96</accession>
<dbReference type="EMBL" id="MT142554">
    <property type="protein sequence ID" value="QJA85100.1"/>
    <property type="molecule type" value="Genomic_DNA"/>
</dbReference>
<gene>
    <name evidence="1" type="ORF">MM415B02274_0010</name>
</gene>